<evidence type="ECO:0000313" key="1">
    <source>
        <dbReference type="EMBL" id="CAF4316484.1"/>
    </source>
</evidence>
<protein>
    <submittedName>
        <fullName evidence="2">Uncharacterized protein</fullName>
    </submittedName>
</protein>
<reference evidence="2" key="1">
    <citation type="submission" date="2021-02" db="EMBL/GenBank/DDBJ databases">
        <authorList>
            <person name="Nowell W R."/>
        </authorList>
    </citation>
    <scope>NUCLEOTIDE SEQUENCE</scope>
</reference>
<proteinExistence type="predicted"/>
<organism evidence="2 3">
    <name type="scientific">Rotaria magnacalcarata</name>
    <dbReference type="NCBI Taxonomy" id="392030"/>
    <lineage>
        <taxon>Eukaryota</taxon>
        <taxon>Metazoa</taxon>
        <taxon>Spiralia</taxon>
        <taxon>Gnathifera</taxon>
        <taxon>Rotifera</taxon>
        <taxon>Eurotatoria</taxon>
        <taxon>Bdelloidea</taxon>
        <taxon>Philodinida</taxon>
        <taxon>Philodinidae</taxon>
        <taxon>Rotaria</taxon>
    </lineage>
</organism>
<feature type="non-terminal residue" evidence="2">
    <location>
        <position position="49"/>
    </location>
</feature>
<dbReference type="Proteomes" id="UP000676336">
    <property type="component" value="Unassembled WGS sequence"/>
</dbReference>
<sequence length="49" mass="4908">MARSDFGSVTGWQNSRAMISNGGLRITIEKNALSGAGGLISNTGVPGGT</sequence>
<comment type="caution">
    <text evidence="2">The sequence shown here is derived from an EMBL/GenBank/DDBJ whole genome shotgun (WGS) entry which is preliminary data.</text>
</comment>
<evidence type="ECO:0000313" key="3">
    <source>
        <dbReference type="Proteomes" id="UP000676336"/>
    </source>
</evidence>
<evidence type="ECO:0000313" key="2">
    <source>
        <dbReference type="EMBL" id="CAF4316909.1"/>
    </source>
</evidence>
<dbReference type="AlphaFoldDB" id="A0A8S2UIA7"/>
<dbReference type="EMBL" id="CAJOBI010039320">
    <property type="protein sequence ID" value="CAF4316484.1"/>
    <property type="molecule type" value="Genomic_DNA"/>
</dbReference>
<gene>
    <name evidence="1" type="ORF">SMN809_LOCUS26760</name>
    <name evidence="2" type="ORF">SMN809_LOCUS26778</name>
</gene>
<dbReference type="EMBL" id="CAJOBI010039407">
    <property type="protein sequence ID" value="CAF4316909.1"/>
    <property type="molecule type" value="Genomic_DNA"/>
</dbReference>
<name>A0A8S2UIA7_9BILA</name>
<accession>A0A8S2UIA7</accession>